<evidence type="ECO:0008006" key="5">
    <source>
        <dbReference type="Google" id="ProtNLM"/>
    </source>
</evidence>
<feature type="signal peptide" evidence="2">
    <location>
        <begin position="1"/>
        <end position="21"/>
    </location>
</feature>
<reference evidence="3 4" key="1">
    <citation type="submission" date="2016-04" db="EMBL/GenBank/DDBJ databases">
        <title>A degradative enzymes factory behind the ericoid mycorrhizal symbiosis.</title>
        <authorList>
            <consortium name="DOE Joint Genome Institute"/>
            <person name="Martino E."/>
            <person name="Morin E."/>
            <person name="Grelet G."/>
            <person name="Kuo A."/>
            <person name="Kohler A."/>
            <person name="Daghino S."/>
            <person name="Barry K."/>
            <person name="Choi C."/>
            <person name="Cichocki N."/>
            <person name="Clum A."/>
            <person name="Copeland A."/>
            <person name="Hainaut M."/>
            <person name="Haridas S."/>
            <person name="Labutti K."/>
            <person name="Lindquist E."/>
            <person name="Lipzen A."/>
            <person name="Khouja H.-R."/>
            <person name="Murat C."/>
            <person name="Ohm R."/>
            <person name="Olson A."/>
            <person name="Spatafora J."/>
            <person name="Veneault-Fourrey C."/>
            <person name="Henrissat B."/>
            <person name="Grigoriev I."/>
            <person name="Martin F."/>
            <person name="Perotto S."/>
        </authorList>
    </citation>
    <scope>NUCLEOTIDE SEQUENCE [LARGE SCALE GENOMIC DNA]</scope>
    <source>
        <strain evidence="3 4">F</strain>
    </source>
</reference>
<feature type="chain" id="PRO_5014347327" description="Extracellular membrane protein CFEM domain-containing protein" evidence="2">
    <location>
        <begin position="22"/>
        <end position="405"/>
    </location>
</feature>
<feature type="region of interest" description="Disordered" evidence="1">
    <location>
        <begin position="63"/>
        <end position="84"/>
    </location>
</feature>
<feature type="region of interest" description="Disordered" evidence="1">
    <location>
        <begin position="309"/>
        <end position="331"/>
    </location>
</feature>
<sequence>MSPPVATWVLAVMAFSPFAAAWPRTCPASCVVTVTTTVTSVPSCSILFSGSVTSASSATESSLANTTSTSTHEQGKHHHHHHHTSASWFLNSTGTAVASSNVAPFSSGLASSGTIQGSSAGNTGSIFSTFYTSSHNSVSTTSGAALSASTPASPPNDCQADNCLRDFIRHPEVTGFCATYTTGLNTATTGLPSLVSMCQNSPSRISSACSCVVTGASTSTPTSTPTPPANDCQHDNCLRHFIRHPEATGFCATYTTELNTATTGLPALVSQCQYDPTRISSACSCIATGASSPTSALGAQITTTDAGTFTNAGTSSTTSPSGAAQTSSTSESNTCPVVFATLTVTQTFVSTFTSATWSTSSAGLSAFATTTTDTAVASSSIEAAASTFSLIGHRHRHGHGHEHGQ</sequence>
<dbReference type="Proteomes" id="UP000235786">
    <property type="component" value="Unassembled WGS sequence"/>
</dbReference>
<evidence type="ECO:0000256" key="1">
    <source>
        <dbReference type="SAM" id="MobiDB-lite"/>
    </source>
</evidence>
<proteinExistence type="predicted"/>
<gene>
    <name evidence="3" type="ORF">L207DRAFT_519660</name>
</gene>
<dbReference type="EMBL" id="KZ613964">
    <property type="protein sequence ID" value="PMD30976.1"/>
    <property type="molecule type" value="Genomic_DNA"/>
</dbReference>
<evidence type="ECO:0000313" key="3">
    <source>
        <dbReference type="EMBL" id="PMD30976.1"/>
    </source>
</evidence>
<dbReference type="AlphaFoldDB" id="A0A2J6QXH7"/>
<evidence type="ECO:0000256" key="2">
    <source>
        <dbReference type="SAM" id="SignalP"/>
    </source>
</evidence>
<evidence type="ECO:0000313" key="4">
    <source>
        <dbReference type="Proteomes" id="UP000235786"/>
    </source>
</evidence>
<keyword evidence="2" id="KW-0732">Signal</keyword>
<feature type="compositionally biased region" description="Low complexity" evidence="1">
    <location>
        <begin position="310"/>
        <end position="330"/>
    </location>
</feature>
<organism evidence="3 4">
    <name type="scientific">Hyaloscypha variabilis (strain UAMH 11265 / GT02V1 / F)</name>
    <name type="common">Meliniomyces variabilis</name>
    <dbReference type="NCBI Taxonomy" id="1149755"/>
    <lineage>
        <taxon>Eukaryota</taxon>
        <taxon>Fungi</taxon>
        <taxon>Dikarya</taxon>
        <taxon>Ascomycota</taxon>
        <taxon>Pezizomycotina</taxon>
        <taxon>Leotiomycetes</taxon>
        <taxon>Helotiales</taxon>
        <taxon>Hyaloscyphaceae</taxon>
        <taxon>Hyaloscypha</taxon>
        <taxon>Hyaloscypha variabilis</taxon>
    </lineage>
</organism>
<dbReference type="OrthoDB" id="3563695at2759"/>
<name>A0A2J6QXH7_HYAVF</name>
<keyword evidence="4" id="KW-1185">Reference proteome</keyword>
<protein>
    <recommendedName>
        <fullName evidence="5">Extracellular membrane protein CFEM domain-containing protein</fullName>
    </recommendedName>
</protein>
<accession>A0A2J6QXH7</accession>
<feature type="compositionally biased region" description="Basic residues" evidence="1">
    <location>
        <begin position="75"/>
        <end position="84"/>
    </location>
</feature>